<dbReference type="EMBL" id="MCGR01000006">
    <property type="protein sequence ID" value="ORY89490.1"/>
    <property type="molecule type" value="Genomic_DNA"/>
</dbReference>
<keyword evidence="3" id="KW-1185">Reference proteome</keyword>
<accession>A0A1Y2G3F0</accession>
<dbReference type="InParanoid" id="A0A1Y2G3F0"/>
<protein>
    <recommendedName>
        <fullName evidence="4">MYND-type domain-containing protein</fullName>
    </recommendedName>
</protein>
<sequence length="608" mass="69078">MPAPRRKKPLRPRPPPSSSNDSRPSASSTRPFTSAPPSPIDDDHLTILDYPGRVREWNSKWERRLAVFYDPNSPPFIDERQDAVELAAYLDEWAYTCREAGAKSVRGQGLVLMETTTAKDFEQRYAEPWRRKPKAEREEIVLQVLEHVHRGRAAGPARGESMRMLAPEITLEQLAGGKGEGLLKLANSLVVEGWTQERQWSVFVRNKAFERKCLFNFDQDTLLPASKALRAFQEEQRLTRHSYLFEVVLDLFRVIEGKKLVEQGAINYNPREYSATNNPASVANEGRLPELRKNEAVFESCTGCPKTASHLAPKKFLYCSKCLSAGRHVPWCSSECMKANFKLGVKHKDTCGQTLKDASAVPLFSSPATSSRPLNQHLQVQFRSFEAFNAEAKAIWFFSGRMPDSGRLFQAPLYVVGKVGDAFSTTQQQTERMMAIRDSAIHQRDDKSLGILLGYLLECPDVMWGQKKPAFVRDFGGAKRDPKPDVRTCTKVERAELQRQLLAAFEITEEKLNELIEVGREALKESGRDVERTTWRNAMSFRQDHERRRDLYDRGQAGEFVIEDSPSLRDMPECMKEALKFIINIATGHGNADDLFKEMEDSKVDELD</sequence>
<gene>
    <name evidence="2" type="ORF">BCR35DRAFT_329415</name>
</gene>
<name>A0A1Y2G3F0_9BASI</name>
<evidence type="ECO:0008006" key="4">
    <source>
        <dbReference type="Google" id="ProtNLM"/>
    </source>
</evidence>
<dbReference type="AlphaFoldDB" id="A0A1Y2G3F0"/>
<reference evidence="2 3" key="1">
    <citation type="submission" date="2016-07" db="EMBL/GenBank/DDBJ databases">
        <title>Pervasive Adenine N6-methylation of Active Genes in Fungi.</title>
        <authorList>
            <consortium name="DOE Joint Genome Institute"/>
            <person name="Mondo S.J."/>
            <person name="Dannebaum R.O."/>
            <person name="Kuo R.C."/>
            <person name="Labutti K."/>
            <person name="Haridas S."/>
            <person name="Kuo A."/>
            <person name="Salamov A."/>
            <person name="Ahrendt S.R."/>
            <person name="Lipzen A."/>
            <person name="Sullivan W."/>
            <person name="Andreopoulos W.B."/>
            <person name="Clum A."/>
            <person name="Lindquist E."/>
            <person name="Daum C."/>
            <person name="Ramamoorthy G.K."/>
            <person name="Gryganskyi A."/>
            <person name="Culley D."/>
            <person name="Magnuson J.K."/>
            <person name="James T.Y."/>
            <person name="O'Malley M.A."/>
            <person name="Stajich J.E."/>
            <person name="Spatafora J.W."/>
            <person name="Visel A."/>
            <person name="Grigoriev I.V."/>
        </authorList>
    </citation>
    <scope>NUCLEOTIDE SEQUENCE [LARGE SCALE GENOMIC DNA]</scope>
    <source>
        <strain evidence="2 3">62-1032</strain>
    </source>
</reference>
<evidence type="ECO:0000313" key="2">
    <source>
        <dbReference type="EMBL" id="ORY89490.1"/>
    </source>
</evidence>
<dbReference type="Proteomes" id="UP000193467">
    <property type="component" value="Unassembled WGS sequence"/>
</dbReference>
<comment type="caution">
    <text evidence="2">The sequence shown here is derived from an EMBL/GenBank/DDBJ whole genome shotgun (WGS) entry which is preliminary data.</text>
</comment>
<dbReference type="Gene3D" id="6.10.140.2220">
    <property type="match status" value="1"/>
</dbReference>
<organism evidence="2 3">
    <name type="scientific">Leucosporidium creatinivorum</name>
    <dbReference type="NCBI Taxonomy" id="106004"/>
    <lineage>
        <taxon>Eukaryota</taxon>
        <taxon>Fungi</taxon>
        <taxon>Dikarya</taxon>
        <taxon>Basidiomycota</taxon>
        <taxon>Pucciniomycotina</taxon>
        <taxon>Microbotryomycetes</taxon>
        <taxon>Leucosporidiales</taxon>
        <taxon>Leucosporidium</taxon>
    </lineage>
</organism>
<feature type="compositionally biased region" description="Low complexity" evidence="1">
    <location>
        <begin position="18"/>
        <end position="28"/>
    </location>
</feature>
<feature type="region of interest" description="Disordered" evidence="1">
    <location>
        <begin position="1"/>
        <end position="44"/>
    </location>
</feature>
<evidence type="ECO:0000256" key="1">
    <source>
        <dbReference type="SAM" id="MobiDB-lite"/>
    </source>
</evidence>
<feature type="compositionally biased region" description="Basic residues" evidence="1">
    <location>
        <begin position="1"/>
        <end position="11"/>
    </location>
</feature>
<proteinExistence type="predicted"/>
<dbReference type="OrthoDB" id="3149405at2759"/>
<evidence type="ECO:0000313" key="3">
    <source>
        <dbReference type="Proteomes" id="UP000193467"/>
    </source>
</evidence>